<dbReference type="EMBL" id="JH711577">
    <property type="protein sequence ID" value="EIW81962.1"/>
    <property type="molecule type" value="Genomic_DNA"/>
</dbReference>
<feature type="chain" id="PRO_5024463484" evidence="1">
    <location>
        <begin position="16"/>
        <end position="123"/>
    </location>
</feature>
<keyword evidence="3" id="KW-1185">Reference proteome</keyword>
<comment type="caution">
    <text evidence="2">The sequence shown here is derived from an EMBL/GenBank/DDBJ whole genome shotgun (WGS) entry which is preliminary data.</text>
</comment>
<evidence type="ECO:0000313" key="2">
    <source>
        <dbReference type="EMBL" id="EIW81962.1"/>
    </source>
</evidence>
<reference evidence="3" key="1">
    <citation type="journal article" date="2012" name="Science">
        <title>The Paleozoic origin of enzymatic lignin decomposition reconstructed from 31 fungal genomes.</title>
        <authorList>
            <person name="Floudas D."/>
            <person name="Binder M."/>
            <person name="Riley R."/>
            <person name="Barry K."/>
            <person name="Blanchette R.A."/>
            <person name="Henrissat B."/>
            <person name="Martinez A.T."/>
            <person name="Otillar R."/>
            <person name="Spatafora J.W."/>
            <person name="Yadav J.S."/>
            <person name="Aerts A."/>
            <person name="Benoit I."/>
            <person name="Boyd A."/>
            <person name="Carlson A."/>
            <person name="Copeland A."/>
            <person name="Coutinho P.M."/>
            <person name="de Vries R.P."/>
            <person name="Ferreira P."/>
            <person name="Findley K."/>
            <person name="Foster B."/>
            <person name="Gaskell J."/>
            <person name="Glotzer D."/>
            <person name="Gorecki P."/>
            <person name="Heitman J."/>
            <person name="Hesse C."/>
            <person name="Hori C."/>
            <person name="Igarashi K."/>
            <person name="Jurgens J.A."/>
            <person name="Kallen N."/>
            <person name="Kersten P."/>
            <person name="Kohler A."/>
            <person name="Kuees U."/>
            <person name="Kumar T.K.A."/>
            <person name="Kuo A."/>
            <person name="LaButti K."/>
            <person name="Larrondo L.F."/>
            <person name="Lindquist E."/>
            <person name="Ling A."/>
            <person name="Lombard V."/>
            <person name="Lucas S."/>
            <person name="Lundell T."/>
            <person name="Martin R."/>
            <person name="McLaughlin D.J."/>
            <person name="Morgenstern I."/>
            <person name="Morin E."/>
            <person name="Murat C."/>
            <person name="Nagy L.G."/>
            <person name="Nolan M."/>
            <person name="Ohm R.A."/>
            <person name="Patyshakuliyeva A."/>
            <person name="Rokas A."/>
            <person name="Ruiz-Duenas F.J."/>
            <person name="Sabat G."/>
            <person name="Salamov A."/>
            <person name="Samejima M."/>
            <person name="Schmutz J."/>
            <person name="Slot J.C."/>
            <person name="St John F."/>
            <person name="Stenlid J."/>
            <person name="Sun H."/>
            <person name="Sun S."/>
            <person name="Syed K."/>
            <person name="Tsang A."/>
            <person name="Wiebenga A."/>
            <person name="Young D."/>
            <person name="Pisabarro A."/>
            <person name="Eastwood D.C."/>
            <person name="Martin F."/>
            <person name="Cullen D."/>
            <person name="Grigoriev I.V."/>
            <person name="Hibbett D.S."/>
        </authorList>
    </citation>
    <scope>NUCLEOTIDE SEQUENCE [LARGE SCALE GENOMIC DNA]</scope>
    <source>
        <strain evidence="3">RWD-64-598 SS2</strain>
    </source>
</reference>
<dbReference type="Proteomes" id="UP000053558">
    <property type="component" value="Unassembled WGS sequence"/>
</dbReference>
<feature type="signal peptide" evidence="1">
    <location>
        <begin position="1"/>
        <end position="15"/>
    </location>
</feature>
<accession>A0A5M3MS26</accession>
<sequence>MKFLALAALAPLVSAWSFSTYVDQDQLCSTTPITTVTDAAPGNCIVLPEGANISSVQFADQAGKGPFTGGYELDFYPSMEECQEDVNCSLLYAHYDTQETPYCWDAWSFDTQIGAYKIWNRSA</sequence>
<organism evidence="2 3">
    <name type="scientific">Coniophora puteana (strain RWD-64-598)</name>
    <name type="common">Brown rot fungus</name>
    <dbReference type="NCBI Taxonomy" id="741705"/>
    <lineage>
        <taxon>Eukaryota</taxon>
        <taxon>Fungi</taxon>
        <taxon>Dikarya</taxon>
        <taxon>Basidiomycota</taxon>
        <taxon>Agaricomycotina</taxon>
        <taxon>Agaricomycetes</taxon>
        <taxon>Agaricomycetidae</taxon>
        <taxon>Boletales</taxon>
        <taxon>Coniophorineae</taxon>
        <taxon>Coniophoraceae</taxon>
        <taxon>Coniophora</taxon>
    </lineage>
</organism>
<protein>
    <submittedName>
        <fullName evidence="2">Uncharacterized protein</fullName>
    </submittedName>
</protein>
<dbReference type="RefSeq" id="XP_007767804.1">
    <property type="nucleotide sequence ID" value="XM_007769614.1"/>
</dbReference>
<keyword evidence="1" id="KW-0732">Signal</keyword>
<evidence type="ECO:0000313" key="3">
    <source>
        <dbReference type="Proteomes" id="UP000053558"/>
    </source>
</evidence>
<dbReference type="AlphaFoldDB" id="A0A5M3MS26"/>
<proteinExistence type="predicted"/>
<dbReference type="KEGG" id="cput:CONPUDRAFT_143553"/>
<dbReference type="OrthoDB" id="10599691at2759"/>
<evidence type="ECO:0000256" key="1">
    <source>
        <dbReference type="SAM" id="SignalP"/>
    </source>
</evidence>
<dbReference type="GeneID" id="19201861"/>
<gene>
    <name evidence="2" type="ORF">CONPUDRAFT_143553</name>
</gene>
<name>A0A5M3MS26_CONPW</name>